<dbReference type="Proteomes" id="UP000297891">
    <property type="component" value="Unassembled WGS sequence"/>
</dbReference>
<accession>A0A2M9Y0T0</accession>
<evidence type="ECO:0000313" key="2">
    <source>
        <dbReference type="Proteomes" id="UP000297891"/>
    </source>
</evidence>
<dbReference type="OrthoDB" id="340060at2"/>
<proteinExistence type="predicted"/>
<sequence length="157" mass="18262">MKIQSEQNVLDLVKKGLFALKTICSSKSTILYAFWFMLESCSNSTGIYEDRLIKLGDAEKDLAILFIAKQIEYFPTSTIVTDINLSSYSRCNRDVYYDKSDFRRCISNLALYPFTSRNTVDLGLEFHFYIKNYCKLKKIIMFENSIWGGEINFCEIN</sequence>
<dbReference type="EMBL" id="RQFP01000001">
    <property type="protein sequence ID" value="TGK95078.1"/>
    <property type="molecule type" value="Genomic_DNA"/>
</dbReference>
<comment type="caution">
    <text evidence="1">The sequence shown here is derived from an EMBL/GenBank/DDBJ whole genome shotgun (WGS) entry which is preliminary data.</text>
</comment>
<organism evidence="1 2">
    <name type="scientific">Leptospira brenneri</name>
    <dbReference type="NCBI Taxonomy" id="2023182"/>
    <lineage>
        <taxon>Bacteria</taxon>
        <taxon>Pseudomonadati</taxon>
        <taxon>Spirochaetota</taxon>
        <taxon>Spirochaetia</taxon>
        <taxon>Leptospirales</taxon>
        <taxon>Leptospiraceae</taxon>
        <taxon>Leptospira</taxon>
    </lineage>
</organism>
<keyword evidence="2" id="KW-1185">Reference proteome</keyword>
<dbReference type="AlphaFoldDB" id="A0A2M9Y0T0"/>
<dbReference type="RefSeq" id="WP_100791235.1">
    <property type="nucleotide sequence ID" value="NZ_NPDQ01000005.1"/>
</dbReference>
<gene>
    <name evidence="1" type="ORF">EHQ30_00030</name>
</gene>
<evidence type="ECO:0000313" key="1">
    <source>
        <dbReference type="EMBL" id="TGK95078.1"/>
    </source>
</evidence>
<reference evidence="1" key="1">
    <citation type="journal article" date="2019" name="PLoS Negl. Trop. Dis.">
        <title>Revisiting the worldwide diversity of Leptospira species in the environment.</title>
        <authorList>
            <person name="Vincent A.T."/>
            <person name="Schiettekatte O."/>
            <person name="Bourhy P."/>
            <person name="Veyrier F.J."/>
            <person name="Picardeau M."/>
        </authorList>
    </citation>
    <scope>NUCLEOTIDE SEQUENCE [LARGE SCALE GENOMIC DNA]</scope>
    <source>
        <strain evidence="1">201800277</strain>
    </source>
</reference>
<protein>
    <submittedName>
        <fullName evidence="1">Uncharacterized protein</fullName>
    </submittedName>
</protein>
<name>A0A2M9Y0T0_9LEPT</name>